<dbReference type="Proteomes" id="UP000016923">
    <property type="component" value="Unassembled WGS sequence"/>
</dbReference>
<dbReference type="Pfam" id="PF16558">
    <property type="entry name" value="AZUL"/>
    <property type="match status" value="1"/>
</dbReference>
<feature type="region of interest" description="Disordered" evidence="6">
    <location>
        <begin position="457"/>
        <end position="480"/>
    </location>
</feature>
<dbReference type="HOGENOM" id="CLU_001858_0_0_1"/>
<evidence type="ECO:0000256" key="6">
    <source>
        <dbReference type="SAM" id="MobiDB-lite"/>
    </source>
</evidence>
<comment type="catalytic activity">
    <reaction evidence="1">
        <text>S-ubiquitinyl-[E2 ubiquitin-conjugating enzyme]-L-cysteine + [acceptor protein]-L-lysine = [E2 ubiquitin-conjugating enzyme]-L-cysteine + N(6)-ubiquitinyl-[acceptor protein]-L-lysine.</text>
        <dbReference type="EC" id="2.3.2.26"/>
    </reaction>
</comment>
<dbReference type="InterPro" id="IPR035983">
    <property type="entry name" value="Hect_E3_ubiquitin_ligase"/>
</dbReference>
<evidence type="ECO:0000256" key="2">
    <source>
        <dbReference type="ARBA" id="ARBA00012485"/>
    </source>
</evidence>
<dbReference type="FunFam" id="3.30.2410.10:FF:000003">
    <property type="entry name" value="probable E3 ubiquitin-protein ligase HERC4 isoform X1"/>
    <property type="match status" value="1"/>
</dbReference>
<evidence type="ECO:0000256" key="3">
    <source>
        <dbReference type="ARBA" id="ARBA00022679"/>
    </source>
</evidence>
<evidence type="ECO:0000256" key="1">
    <source>
        <dbReference type="ARBA" id="ARBA00000885"/>
    </source>
</evidence>
<dbReference type="VEuPathDB" id="FungiDB:F503_08298"/>
<dbReference type="Gene3D" id="3.30.2410.10">
    <property type="entry name" value="Hect, E3 ligase catalytic domain"/>
    <property type="match status" value="1"/>
</dbReference>
<evidence type="ECO:0000259" key="7">
    <source>
        <dbReference type="PROSITE" id="PS50237"/>
    </source>
</evidence>
<dbReference type="Gene3D" id="3.30.2160.10">
    <property type="entry name" value="Hect, E3 ligase catalytic domain"/>
    <property type="match status" value="1"/>
</dbReference>
<dbReference type="EC" id="2.3.2.26" evidence="2"/>
<dbReference type="GO" id="GO:0000209">
    <property type="term" value="P:protein polyubiquitination"/>
    <property type="evidence" value="ECO:0007669"/>
    <property type="project" value="InterPro"/>
</dbReference>
<dbReference type="Gene3D" id="6.10.130.10">
    <property type="entry name" value="Ubiquitin-protein ligase E3A, N-terminal zinc-binding domain (AZUL)"/>
    <property type="match status" value="1"/>
</dbReference>
<dbReference type="OMA" id="ASHRTIK"/>
<protein>
    <recommendedName>
        <fullName evidence="2">HECT-type E3 ubiquitin transferase</fullName>
        <ecNumber evidence="2">2.3.2.26</ecNumber>
    </recommendedName>
</protein>
<dbReference type="Gene3D" id="3.90.1750.10">
    <property type="entry name" value="Hect, E3 ligase catalytic domains"/>
    <property type="match status" value="1"/>
</dbReference>
<name>S3BZ23_OPHP1</name>
<feature type="compositionally biased region" description="Basic and acidic residues" evidence="6">
    <location>
        <begin position="191"/>
        <end position="200"/>
    </location>
</feature>
<dbReference type="EMBL" id="KE148155">
    <property type="protein sequence ID" value="EPE05767.1"/>
    <property type="molecule type" value="Genomic_DNA"/>
</dbReference>
<dbReference type="eggNOG" id="KOG0941">
    <property type="taxonomic scope" value="Eukaryota"/>
</dbReference>
<reference evidence="8 9" key="1">
    <citation type="journal article" date="2013" name="BMC Genomics">
        <title>The genome and transcriptome of the pine saprophyte Ophiostoma piceae, and a comparison with the bark beetle-associated pine pathogen Grosmannia clavigera.</title>
        <authorList>
            <person name="Haridas S."/>
            <person name="Wang Y."/>
            <person name="Lim L."/>
            <person name="Massoumi Alamouti S."/>
            <person name="Jackman S."/>
            <person name="Docking R."/>
            <person name="Robertson G."/>
            <person name="Birol I."/>
            <person name="Bohlmann J."/>
            <person name="Breuil C."/>
        </authorList>
    </citation>
    <scope>NUCLEOTIDE SEQUENCE [LARGE SCALE GENOMIC DNA]</scope>
    <source>
        <strain evidence="8 9">UAMH 11346</strain>
    </source>
</reference>
<feature type="compositionally biased region" description="Polar residues" evidence="6">
    <location>
        <begin position="461"/>
        <end position="480"/>
    </location>
</feature>
<feature type="compositionally biased region" description="Polar residues" evidence="6">
    <location>
        <begin position="410"/>
        <end position="422"/>
    </location>
</feature>
<dbReference type="InterPro" id="IPR000569">
    <property type="entry name" value="HECT_dom"/>
</dbReference>
<keyword evidence="9" id="KW-1185">Reference proteome</keyword>
<dbReference type="OrthoDB" id="5981550at2759"/>
<dbReference type="SMART" id="SM00119">
    <property type="entry name" value="HECTc"/>
    <property type="match status" value="1"/>
</dbReference>
<feature type="region of interest" description="Disordered" evidence="6">
    <location>
        <begin position="154"/>
        <end position="236"/>
    </location>
</feature>
<sequence length="1398" mass="155019">MPMEIQRLPASVAAGREADLVSGLWEEAPFPKLPRDAPQELRDLVEEVENPRRVYAVHCASRRHRFQIIVQKYVVQLRDGCGVSTCCNSTCLTCRKRIAGHAPLRRYDTISARTLAVHLASQDNPEAGLCTALKLPKTPPAAMNSLVFAPKFDAGPGAHKPLHTARNDQSKDRLPIPKSKGLAPPSGRRQSTKEDVENQARRQRQSPARDVSFGQNSAGPVPASRRGGSEEDWTEPKFTVREKTLRKDYRSFAANMFGTVAFKMLEWLTPAAIEDMTETASRLQGGALLAKRRKPASVISSGVSTPEELSVSAPTESTVEGDDMANDKEDAHAGEFGPDQGKHSKHDRHDNHDFGDAVDSYAQLSDSKNSDEKEDGKPSATDPSEPRNTASALSALPVGHSAAASGAVRNASTRVRTPASTKRPQHILPMEPFVSDTDDLLPALRSPLLSAVSADGVGHKTQVTKPLKSSTSTIPRPISQLSNAGYFDGVSLEKMPPLKTSAADLKSKASRNQFDLSMRSGSDSSVPQSVTSSSRSLSLDRSSSDRSSLPQDMADADIDADGDANLDADLAGLLPQTLTRLDAEVIDFICDVLQDDYSREYHFLEPPVVSKFHTPYDGQPRPLKRKQQHAAHRSTSDAKKVATEWRMFIDQSLFYVMSDPRALLQSFTRDGQLYDTQTLWYCMLRLTRVAPSLVLHSLWTAAEALFTPSKALLAQRLPSTRISPSIMTDAEAGRLMAICLHALVSVAPLVDDVRKLYDMSRMRSQGMSLSGSASMSRESTTLCLQYDDAFSFDQAIRLARRLFSAITARRFYAGMARDPGSNRATTAIAPDSTDVLAPLFDQLDFLNMDAAYIFNFTVPDRTIHETRVPTLLLDWARAVMLQDWNGSPVVPADGPFGGALTLIAAILGDTQFRLEYFAERLEDLEMPITWLSFTSTRKKCHLLDFPFLFSQASLISYFRAINFSRMSRSFEDSSSLQSRMNAIISPGSLVINPYHKAVLQDLLKTASAKYLILDVSRATTLMDSFDQLFRREQRELLRPLKVHLGEYDGEEGFDSGGVQQEYFRLVIAEALDPRFGTFVVDERTHMTWFNPATLEEDWKFELIGLIFSLALFNGISLPVTFPKALYRKLLGEPVNELHHISDGWPDLANGLTSLLEWNEQDGAVEDIFVRTYEFSVDMFGTPVSRVMEESQPWPRIREAVSSDSSPAPGAESESLQGGNPGDDAPMVTNENRSAYVTDYIRYLTDVSVRSQYEAFARGFRKCLHPKSFKLLNSTLFQSLVEGQQDIVVEELKAHARYVGWDASHHTVREFWSIVSKYNDRMKRKLLEFVTASDRLPVGGAKNLQFVVQRNGEELGDGGHLPTAYTCYGILLLPEYESAEALEERLSMALENAQGFGFA</sequence>
<feature type="region of interest" description="Disordered" evidence="6">
    <location>
        <begin position="515"/>
        <end position="560"/>
    </location>
</feature>
<dbReference type="PANTHER" id="PTHR45700">
    <property type="entry name" value="UBIQUITIN-PROTEIN LIGASE E3C"/>
    <property type="match status" value="1"/>
</dbReference>
<evidence type="ECO:0000256" key="4">
    <source>
        <dbReference type="ARBA" id="ARBA00022786"/>
    </source>
</evidence>
<keyword evidence="4 5" id="KW-0833">Ubl conjugation pathway</keyword>
<keyword evidence="3" id="KW-0808">Transferase</keyword>
<feature type="compositionally biased region" description="Basic and acidic residues" evidence="6">
    <location>
        <begin position="368"/>
        <end position="377"/>
    </location>
</feature>
<dbReference type="GO" id="GO:0061630">
    <property type="term" value="F:ubiquitin protein ligase activity"/>
    <property type="evidence" value="ECO:0007669"/>
    <property type="project" value="UniProtKB-EC"/>
</dbReference>
<feature type="active site" description="Glycyl thioester intermediate" evidence="5">
    <location>
        <position position="1366"/>
    </location>
</feature>
<dbReference type="SUPFAM" id="SSF56204">
    <property type="entry name" value="Hect, E3 ligase catalytic domain"/>
    <property type="match status" value="1"/>
</dbReference>
<feature type="compositionally biased region" description="Basic and acidic residues" evidence="6">
    <location>
        <begin position="165"/>
        <end position="175"/>
    </location>
</feature>
<dbReference type="InterPro" id="IPR042556">
    <property type="entry name" value="AZUL_sf"/>
</dbReference>
<dbReference type="STRING" id="1262450.S3BZ23"/>
<feature type="region of interest" description="Disordered" evidence="6">
    <location>
        <begin position="289"/>
        <end position="427"/>
    </location>
</feature>
<dbReference type="PROSITE" id="PS50237">
    <property type="entry name" value="HECT"/>
    <property type="match status" value="1"/>
</dbReference>
<gene>
    <name evidence="8" type="ORF">F503_08298</name>
</gene>
<evidence type="ECO:0000313" key="9">
    <source>
        <dbReference type="Proteomes" id="UP000016923"/>
    </source>
</evidence>
<evidence type="ECO:0000313" key="8">
    <source>
        <dbReference type="EMBL" id="EPE05767.1"/>
    </source>
</evidence>
<dbReference type="Pfam" id="PF00632">
    <property type="entry name" value="HECT"/>
    <property type="match status" value="1"/>
</dbReference>
<feature type="domain" description="HECT" evidence="7">
    <location>
        <begin position="1032"/>
        <end position="1398"/>
    </location>
</feature>
<dbReference type="InterPro" id="IPR044611">
    <property type="entry name" value="E3A/B/C-like"/>
</dbReference>
<dbReference type="PANTHER" id="PTHR45700:SF8">
    <property type="entry name" value="HECT-TYPE E3 UBIQUITIN TRANSFERASE"/>
    <property type="match status" value="1"/>
</dbReference>
<accession>S3BZ23</accession>
<feature type="region of interest" description="Disordered" evidence="6">
    <location>
        <begin position="1197"/>
        <end position="1228"/>
    </location>
</feature>
<feature type="compositionally biased region" description="Low complexity" evidence="6">
    <location>
        <begin position="519"/>
        <end position="553"/>
    </location>
</feature>
<organism evidence="8 9">
    <name type="scientific">Ophiostoma piceae (strain UAMH 11346)</name>
    <name type="common">Sap stain fungus</name>
    <dbReference type="NCBI Taxonomy" id="1262450"/>
    <lineage>
        <taxon>Eukaryota</taxon>
        <taxon>Fungi</taxon>
        <taxon>Dikarya</taxon>
        <taxon>Ascomycota</taxon>
        <taxon>Pezizomycotina</taxon>
        <taxon>Sordariomycetes</taxon>
        <taxon>Sordariomycetidae</taxon>
        <taxon>Ophiostomatales</taxon>
        <taxon>Ophiostomataceae</taxon>
        <taxon>Ophiostoma</taxon>
    </lineage>
</organism>
<evidence type="ECO:0000256" key="5">
    <source>
        <dbReference type="PROSITE-ProRule" id="PRU00104"/>
    </source>
</evidence>
<proteinExistence type="predicted"/>
<dbReference type="InterPro" id="IPR032353">
    <property type="entry name" value="AZUL"/>
</dbReference>